<dbReference type="AlphaFoldDB" id="A0A4Z0BKU7"/>
<sequence>MKRLLPYPLLAFFLLLAWLALNDTLEPAQLLIGIAAGVAGAAAYARLEPPRRKVRRLAVPALQLLGAVALDIVQSNLAVARIALRMRRAPRIAGFLRIPLELGDPAGLAVLACIVTATPGTSWARYDAAASVLTLHVLDLADEQAWVLAFKRRYERRLLEIFG</sequence>
<dbReference type="EMBL" id="SMLK01000005">
    <property type="protein sequence ID" value="TFY99039.1"/>
    <property type="molecule type" value="Genomic_DNA"/>
</dbReference>
<comment type="caution">
    <text evidence="8">The sequence shown here is derived from an EMBL/GenBank/DDBJ whole genome shotgun (WGS) entry which is preliminary data.</text>
</comment>
<name>A0A4Z0BKU7_9BURK</name>
<dbReference type="GO" id="GO:0005886">
    <property type="term" value="C:plasma membrane"/>
    <property type="evidence" value="ECO:0007669"/>
    <property type="project" value="UniProtKB-SubCell"/>
</dbReference>
<proteinExistence type="inferred from homology"/>
<dbReference type="Proteomes" id="UP000297839">
    <property type="component" value="Unassembled WGS sequence"/>
</dbReference>
<evidence type="ECO:0000313" key="8">
    <source>
        <dbReference type="EMBL" id="TFY99039.1"/>
    </source>
</evidence>
<comment type="subcellular location">
    <subcellularLocation>
        <location evidence="1">Cell membrane</location>
        <topology evidence="1">Multi-pass membrane protein</topology>
    </subcellularLocation>
</comment>
<evidence type="ECO:0000256" key="5">
    <source>
        <dbReference type="ARBA" id="ARBA00022989"/>
    </source>
</evidence>
<keyword evidence="6 7" id="KW-0472">Membrane</keyword>
<dbReference type="PIRSF" id="PIRSF019239">
    <property type="entry name" value="MrpE"/>
    <property type="match status" value="1"/>
</dbReference>
<dbReference type="RefSeq" id="WP_135250758.1">
    <property type="nucleotide sequence ID" value="NZ_SMLK01000005.1"/>
</dbReference>
<evidence type="ECO:0000256" key="2">
    <source>
        <dbReference type="ARBA" id="ARBA00006228"/>
    </source>
</evidence>
<feature type="transmembrane region" description="Helical" evidence="7">
    <location>
        <begin position="29"/>
        <end position="47"/>
    </location>
</feature>
<gene>
    <name evidence="8" type="ORF">EZ216_15880</name>
</gene>
<accession>A0A4Z0BKU7</accession>
<dbReference type="PANTHER" id="PTHR34584:SF1">
    <property type="entry name" value="NA(+)_H(+) ANTIPORTER SUBUNIT E1"/>
    <property type="match status" value="1"/>
</dbReference>
<dbReference type="NCBIfam" id="NF006520">
    <property type="entry name" value="PRK08965.1-4"/>
    <property type="match status" value="1"/>
</dbReference>
<dbReference type="OrthoDB" id="9807187at2"/>
<evidence type="ECO:0000256" key="3">
    <source>
        <dbReference type="ARBA" id="ARBA00022475"/>
    </source>
</evidence>
<keyword evidence="9" id="KW-1185">Reference proteome</keyword>
<dbReference type="Pfam" id="PF01899">
    <property type="entry name" value="MNHE"/>
    <property type="match status" value="1"/>
</dbReference>
<comment type="similarity">
    <text evidence="2">Belongs to the CPA3 antiporters (TC 2.A.63) subunit E family.</text>
</comment>
<keyword evidence="4 7" id="KW-0812">Transmembrane</keyword>
<dbReference type="GO" id="GO:0008324">
    <property type="term" value="F:monoatomic cation transmembrane transporter activity"/>
    <property type="evidence" value="ECO:0007669"/>
    <property type="project" value="InterPro"/>
</dbReference>
<evidence type="ECO:0000256" key="4">
    <source>
        <dbReference type="ARBA" id="ARBA00022692"/>
    </source>
</evidence>
<evidence type="ECO:0000256" key="6">
    <source>
        <dbReference type="ARBA" id="ARBA00023136"/>
    </source>
</evidence>
<evidence type="ECO:0000256" key="1">
    <source>
        <dbReference type="ARBA" id="ARBA00004651"/>
    </source>
</evidence>
<dbReference type="InterPro" id="IPR002758">
    <property type="entry name" value="Cation_antiport_E"/>
</dbReference>
<dbReference type="PANTHER" id="PTHR34584">
    <property type="entry name" value="NA(+)/H(+) ANTIPORTER SUBUNIT E1"/>
    <property type="match status" value="1"/>
</dbReference>
<keyword evidence="5 7" id="KW-1133">Transmembrane helix</keyword>
<organism evidence="8 9">
    <name type="scientific">Ramlibacter humi</name>
    <dbReference type="NCBI Taxonomy" id="2530451"/>
    <lineage>
        <taxon>Bacteria</taxon>
        <taxon>Pseudomonadati</taxon>
        <taxon>Pseudomonadota</taxon>
        <taxon>Betaproteobacteria</taxon>
        <taxon>Burkholderiales</taxon>
        <taxon>Comamonadaceae</taxon>
        <taxon>Ramlibacter</taxon>
    </lineage>
</organism>
<keyword evidence="3" id="KW-1003">Cell membrane</keyword>
<reference evidence="8 9" key="1">
    <citation type="submission" date="2019-03" db="EMBL/GenBank/DDBJ databases">
        <title>Ramlibacter sp. 18x22-1, whole genome shotgun sequence.</title>
        <authorList>
            <person name="Zhang X."/>
            <person name="Feng G."/>
            <person name="Zhu H."/>
        </authorList>
    </citation>
    <scope>NUCLEOTIDE SEQUENCE [LARGE SCALE GENOMIC DNA]</scope>
    <source>
        <strain evidence="8 9">18x22-1</strain>
    </source>
</reference>
<evidence type="ECO:0000313" key="9">
    <source>
        <dbReference type="Proteomes" id="UP000297839"/>
    </source>
</evidence>
<evidence type="ECO:0000256" key="7">
    <source>
        <dbReference type="SAM" id="Phobius"/>
    </source>
</evidence>
<protein>
    <submittedName>
        <fullName evidence="8">Na+/H+ antiporter subunit E</fullName>
    </submittedName>
</protein>